<sequence>METILITGGTGLIGKHLSNILRAKGYNIAILSRSTSGNPNAYFWDIEKDFIEQKAIEQADYIIHLAGAGIADERWTKKRKKELIDSRVNSTQLLYEKVVKFNPNLKGFIAASGIGYYGSVTSEKIYTENDAAGTDFLATTCKLWEKESMKFDAINIRTVILRTGIVLSKDGGAYEKISKPIKIGVGAPLGSGKQYMPWIHITDLCNMYLSAIENNELHGIYNAVALEYVTNKEFTHKIALNLNKKISLPNVPSLVLRALLGKLAVILLEGTRVSAEKILATKFEFKYASLKEALKEINS</sequence>
<keyword evidence="5" id="KW-1185">Reference proteome</keyword>
<dbReference type="PANTHER" id="PTHR11092:SF0">
    <property type="entry name" value="EPIMERASE FAMILY PROTEIN SDR39U1"/>
    <property type="match status" value="1"/>
</dbReference>
<evidence type="ECO:0000313" key="5">
    <source>
        <dbReference type="Proteomes" id="UP000198384"/>
    </source>
</evidence>
<dbReference type="RefSeq" id="WP_089382138.1">
    <property type="nucleotide sequence ID" value="NZ_FZNT01000007.1"/>
</dbReference>
<dbReference type="InterPro" id="IPR036291">
    <property type="entry name" value="NAD(P)-bd_dom_sf"/>
</dbReference>
<organism evidence="4 5">
    <name type="scientific">Lutibacter agarilyticus</name>
    <dbReference type="NCBI Taxonomy" id="1109740"/>
    <lineage>
        <taxon>Bacteria</taxon>
        <taxon>Pseudomonadati</taxon>
        <taxon>Bacteroidota</taxon>
        <taxon>Flavobacteriia</taxon>
        <taxon>Flavobacteriales</taxon>
        <taxon>Flavobacteriaceae</taxon>
        <taxon>Lutibacter</taxon>
    </lineage>
</organism>
<evidence type="ECO:0000259" key="3">
    <source>
        <dbReference type="Pfam" id="PF08338"/>
    </source>
</evidence>
<dbReference type="NCBIfam" id="TIGR01777">
    <property type="entry name" value="yfcH"/>
    <property type="match status" value="1"/>
</dbReference>
<reference evidence="4 5" key="1">
    <citation type="submission" date="2017-06" db="EMBL/GenBank/DDBJ databases">
        <authorList>
            <person name="Kim H.J."/>
            <person name="Triplett B.A."/>
        </authorList>
    </citation>
    <scope>NUCLEOTIDE SEQUENCE [LARGE SCALE GENOMIC DNA]</scope>
    <source>
        <strain evidence="4 5">DSM 29150</strain>
    </source>
</reference>
<evidence type="ECO:0008006" key="6">
    <source>
        <dbReference type="Google" id="ProtNLM"/>
    </source>
</evidence>
<dbReference type="Gene3D" id="3.40.50.720">
    <property type="entry name" value="NAD(P)-binding Rossmann-like Domain"/>
    <property type="match status" value="1"/>
</dbReference>
<dbReference type="InterPro" id="IPR010099">
    <property type="entry name" value="SDR39U1"/>
</dbReference>
<protein>
    <recommendedName>
        <fullName evidence="6">TIGR01777 family protein</fullName>
    </recommendedName>
</protein>
<dbReference type="InterPro" id="IPR001509">
    <property type="entry name" value="Epimerase_deHydtase"/>
</dbReference>
<dbReference type="OrthoDB" id="9801773at2"/>
<gene>
    <name evidence="4" type="ORF">SAMN06265371_107148</name>
</gene>
<evidence type="ECO:0000313" key="4">
    <source>
        <dbReference type="EMBL" id="SNR63886.1"/>
    </source>
</evidence>
<feature type="domain" description="DUF1731" evidence="3">
    <location>
        <begin position="251"/>
        <end position="297"/>
    </location>
</feature>
<dbReference type="AlphaFoldDB" id="A0A238XXS6"/>
<dbReference type="EMBL" id="FZNT01000007">
    <property type="protein sequence ID" value="SNR63886.1"/>
    <property type="molecule type" value="Genomic_DNA"/>
</dbReference>
<dbReference type="SUPFAM" id="SSF51735">
    <property type="entry name" value="NAD(P)-binding Rossmann-fold domains"/>
    <property type="match status" value="1"/>
</dbReference>
<dbReference type="Pfam" id="PF01370">
    <property type="entry name" value="Epimerase"/>
    <property type="match status" value="1"/>
</dbReference>
<feature type="domain" description="NAD-dependent epimerase/dehydratase" evidence="2">
    <location>
        <begin position="4"/>
        <end position="222"/>
    </location>
</feature>
<dbReference type="PANTHER" id="PTHR11092">
    <property type="entry name" value="SUGAR NUCLEOTIDE EPIMERASE RELATED"/>
    <property type="match status" value="1"/>
</dbReference>
<proteinExistence type="inferred from homology"/>
<name>A0A238XXS6_9FLAO</name>
<comment type="similarity">
    <text evidence="1">Belongs to the NAD(P)-dependent epimerase/dehydratase family. SDR39U1 subfamily.</text>
</comment>
<dbReference type="InterPro" id="IPR013549">
    <property type="entry name" value="DUF1731"/>
</dbReference>
<evidence type="ECO:0000259" key="2">
    <source>
        <dbReference type="Pfam" id="PF01370"/>
    </source>
</evidence>
<evidence type="ECO:0000256" key="1">
    <source>
        <dbReference type="ARBA" id="ARBA00009353"/>
    </source>
</evidence>
<accession>A0A238XXS6</accession>
<dbReference type="Proteomes" id="UP000198384">
    <property type="component" value="Unassembled WGS sequence"/>
</dbReference>
<dbReference type="Pfam" id="PF08338">
    <property type="entry name" value="DUF1731"/>
    <property type="match status" value="1"/>
</dbReference>